<dbReference type="AlphaFoldDB" id="A0A8S9LRP6"/>
<comment type="caution">
    <text evidence="1">The sequence shown here is derived from an EMBL/GenBank/DDBJ whole genome shotgun (WGS) entry which is preliminary data.</text>
</comment>
<accession>A0A8S9LRP6</accession>
<dbReference type="EMBL" id="QGKW02000276">
    <property type="protein sequence ID" value="KAF2609222.1"/>
    <property type="molecule type" value="Genomic_DNA"/>
</dbReference>
<organism evidence="1 2">
    <name type="scientific">Brassica cretica</name>
    <name type="common">Mustard</name>
    <dbReference type="NCBI Taxonomy" id="69181"/>
    <lineage>
        <taxon>Eukaryota</taxon>
        <taxon>Viridiplantae</taxon>
        <taxon>Streptophyta</taxon>
        <taxon>Embryophyta</taxon>
        <taxon>Tracheophyta</taxon>
        <taxon>Spermatophyta</taxon>
        <taxon>Magnoliopsida</taxon>
        <taxon>eudicotyledons</taxon>
        <taxon>Gunneridae</taxon>
        <taxon>Pentapetalae</taxon>
        <taxon>rosids</taxon>
        <taxon>malvids</taxon>
        <taxon>Brassicales</taxon>
        <taxon>Brassicaceae</taxon>
        <taxon>Brassiceae</taxon>
        <taxon>Brassica</taxon>
    </lineage>
</organism>
<evidence type="ECO:0000313" key="2">
    <source>
        <dbReference type="Proteomes" id="UP000712281"/>
    </source>
</evidence>
<sequence length="152" mass="16964">MLDEVWCLHPSKSINYNFVVVRFRLNSTTPHVLNGLNLLVGFTCKKESQCLLGIMSREQNTPVIPESDFETDLMEILSPVQTALPHATIEPRHTITLASPSPSPDFDEPHTIVFTSQPAEAPVVVALSAQTPRRATPFKHKVTHKKLFASHQ</sequence>
<proteinExistence type="predicted"/>
<dbReference type="Proteomes" id="UP000712281">
    <property type="component" value="Unassembled WGS sequence"/>
</dbReference>
<reference evidence="1" key="1">
    <citation type="submission" date="2019-12" db="EMBL/GenBank/DDBJ databases">
        <title>Genome sequencing and annotation of Brassica cretica.</title>
        <authorList>
            <person name="Studholme D.J."/>
            <person name="Sarris P.F."/>
        </authorList>
    </citation>
    <scope>NUCLEOTIDE SEQUENCE</scope>
    <source>
        <strain evidence="1">PFS-001/15</strain>
        <tissue evidence="1">Leaf</tissue>
    </source>
</reference>
<gene>
    <name evidence="1" type="ORF">F2Q68_00045205</name>
</gene>
<evidence type="ECO:0000313" key="1">
    <source>
        <dbReference type="EMBL" id="KAF2609222.1"/>
    </source>
</evidence>
<protein>
    <submittedName>
        <fullName evidence="1">Uncharacterized protein</fullName>
    </submittedName>
</protein>
<name>A0A8S9LRP6_BRACR</name>